<dbReference type="Proteomes" id="UP001200741">
    <property type="component" value="Unassembled WGS sequence"/>
</dbReference>
<feature type="binding site" evidence="12">
    <location>
        <position position="52"/>
    </location>
    <ligand>
        <name>NADP(+)</name>
        <dbReference type="ChEBI" id="CHEBI:58349"/>
    </ligand>
</feature>
<dbReference type="InterPro" id="IPR014359">
    <property type="entry name" value="KARI_prok"/>
</dbReference>
<feature type="binding site" evidence="12 13">
    <location>
        <position position="251"/>
    </location>
    <ligand>
        <name>substrate</name>
    </ligand>
</feature>
<protein>
    <recommendedName>
        <fullName evidence="12">Ketol-acid reductoisomerase (NADP(+))</fullName>
        <shortName evidence="12">KARI</shortName>
        <ecNumber evidence="12">1.1.1.86</ecNumber>
    </recommendedName>
    <alternativeName>
        <fullName evidence="12">Acetohydroxy-acid isomeroreductase</fullName>
        <shortName evidence="12">AHIR</shortName>
    </alternativeName>
    <alternativeName>
        <fullName evidence="12">Alpha-keto-beta-hydroxylacyl reductoisomerase</fullName>
    </alternativeName>
</protein>
<comment type="pathway">
    <text evidence="2 12">Amino-acid biosynthesis; L-valine biosynthesis; L-valine from pyruvate: step 2/4.</text>
</comment>
<accession>A0ABS8XRA3</accession>
<feature type="binding site" evidence="12 13">
    <location>
        <position position="226"/>
    </location>
    <ligand>
        <name>Mg(2+)</name>
        <dbReference type="ChEBI" id="CHEBI:18420"/>
        <label>2</label>
    </ligand>
</feature>
<feature type="binding site" evidence="12 13">
    <location>
        <position position="190"/>
    </location>
    <ligand>
        <name>Mg(2+)</name>
        <dbReference type="ChEBI" id="CHEBI:18420"/>
        <label>1</label>
    </ligand>
</feature>
<dbReference type="InterPro" id="IPR013116">
    <property type="entry name" value="KARI_N"/>
</dbReference>
<dbReference type="InterPro" id="IPR036291">
    <property type="entry name" value="NAD(P)-bd_dom_sf"/>
</dbReference>
<dbReference type="InterPro" id="IPR000506">
    <property type="entry name" value="KARI_C"/>
</dbReference>
<keyword evidence="8 12" id="KW-0521">NADP</keyword>
<evidence type="ECO:0000256" key="11">
    <source>
        <dbReference type="ARBA" id="ARBA00049021"/>
    </source>
</evidence>
<evidence type="ECO:0000256" key="3">
    <source>
        <dbReference type="ARBA" id="ARBA00004885"/>
    </source>
</evidence>
<keyword evidence="10 12" id="KW-0100">Branched-chain amino acid biosynthesis</keyword>
<dbReference type="PROSITE" id="PS51850">
    <property type="entry name" value="KARI_N"/>
    <property type="match status" value="1"/>
</dbReference>
<comment type="cofactor">
    <cofactor evidence="12">
        <name>Mg(2+)</name>
        <dbReference type="ChEBI" id="CHEBI:18420"/>
    </cofactor>
    <text evidence="12">Binds 2 magnesium ions per subunit.</text>
</comment>
<feature type="domain" description="KARI N-terminal Rossmann" evidence="14">
    <location>
        <begin position="1"/>
        <end position="181"/>
    </location>
</feature>
<evidence type="ECO:0000313" key="17">
    <source>
        <dbReference type="Proteomes" id="UP001200741"/>
    </source>
</evidence>
<evidence type="ECO:0000256" key="2">
    <source>
        <dbReference type="ARBA" id="ARBA00004864"/>
    </source>
</evidence>
<dbReference type="PANTHER" id="PTHR21371">
    <property type="entry name" value="KETOL-ACID REDUCTOISOMERASE, MITOCHONDRIAL"/>
    <property type="match status" value="1"/>
</dbReference>
<dbReference type="Pfam" id="PF01450">
    <property type="entry name" value="KARI_C"/>
    <property type="match status" value="1"/>
</dbReference>
<keyword evidence="6 12" id="KW-0479">Metal-binding</keyword>
<gene>
    <name evidence="12 16" type="primary">ilvC</name>
    <name evidence="16" type="ORF">LXT13_02340</name>
</gene>
<feature type="binding site" evidence="12 13">
    <location>
        <position position="194"/>
    </location>
    <ligand>
        <name>Mg(2+)</name>
        <dbReference type="ChEBI" id="CHEBI:18420"/>
        <label>1</label>
    </ligand>
</feature>
<proteinExistence type="inferred from homology"/>
<evidence type="ECO:0000256" key="5">
    <source>
        <dbReference type="ARBA" id="ARBA00022605"/>
    </source>
</evidence>
<dbReference type="NCBIfam" id="NF004017">
    <property type="entry name" value="PRK05479.1"/>
    <property type="match status" value="1"/>
</dbReference>
<evidence type="ECO:0000256" key="13">
    <source>
        <dbReference type="PROSITE-ProRule" id="PRU01198"/>
    </source>
</evidence>
<dbReference type="RefSeq" id="WP_233369995.1">
    <property type="nucleotide sequence ID" value="NZ_JAJTWU010000001.1"/>
</dbReference>
<dbReference type="EC" id="1.1.1.86" evidence="12"/>
<keyword evidence="9 12" id="KW-0560">Oxidoreductase</keyword>
<dbReference type="EMBL" id="JAJTWU010000001">
    <property type="protein sequence ID" value="MCE4553288.1"/>
    <property type="molecule type" value="Genomic_DNA"/>
</dbReference>
<keyword evidence="17" id="KW-1185">Reference proteome</keyword>
<feature type="binding site" evidence="12 13">
    <location>
        <position position="190"/>
    </location>
    <ligand>
        <name>Mg(2+)</name>
        <dbReference type="ChEBI" id="CHEBI:18420"/>
        <label>2</label>
    </ligand>
</feature>
<dbReference type="GO" id="GO:0004455">
    <property type="term" value="F:ketol-acid reductoisomerase activity"/>
    <property type="evidence" value="ECO:0007669"/>
    <property type="project" value="UniProtKB-EC"/>
</dbReference>
<dbReference type="NCBIfam" id="TIGR00465">
    <property type="entry name" value="ilvC"/>
    <property type="match status" value="1"/>
</dbReference>
<feature type="binding site" evidence="12">
    <location>
        <position position="47"/>
    </location>
    <ligand>
        <name>NADP(+)</name>
        <dbReference type="ChEBI" id="CHEBI:58349"/>
    </ligand>
</feature>
<name>A0ABS8XRA3_9BURK</name>
<feature type="binding site" evidence="12">
    <location>
        <begin position="24"/>
        <end position="27"/>
    </location>
    <ligand>
        <name>NADP(+)</name>
        <dbReference type="ChEBI" id="CHEBI:58349"/>
    </ligand>
</feature>
<dbReference type="HAMAP" id="MF_00435">
    <property type="entry name" value="IlvC"/>
    <property type="match status" value="1"/>
</dbReference>
<evidence type="ECO:0000313" key="16">
    <source>
        <dbReference type="EMBL" id="MCE4553288.1"/>
    </source>
</evidence>
<comment type="catalytic activity">
    <reaction evidence="11 12">
        <text>(2R)-2,3-dihydroxy-3-methylbutanoate + NADP(+) = (2S)-2-acetolactate + NADPH + H(+)</text>
        <dbReference type="Rhea" id="RHEA:22068"/>
        <dbReference type="ChEBI" id="CHEBI:15378"/>
        <dbReference type="ChEBI" id="CHEBI:49072"/>
        <dbReference type="ChEBI" id="CHEBI:57783"/>
        <dbReference type="ChEBI" id="CHEBI:58349"/>
        <dbReference type="ChEBI" id="CHEBI:58476"/>
        <dbReference type="EC" id="1.1.1.86"/>
    </reaction>
</comment>
<dbReference type="PROSITE" id="PS51851">
    <property type="entry name" value="KARI_C"/>
    <property type="match status" value="1"/>
</dbReference>
<dbReference type="SUPFAM" id="SSF51735">
    <property type="entry name" value="NAD(P)-binding Rossmann-fold domains"/>
    <property type="match status" value="1"/>
</dbReference>
<dbReference type="Gene3D" id="3.40.50.720">
    <property type="entry name" value="NAD(P)-binding Rossmann-like Domain"/>
    <property type="match status" value="1"/>
</dbReference>
<dbReference type="PIRSF" id="PIRSF000116">
    <property type="entry name" value="IlvC_gammaproteo"/>
    <property type="match status" value="1"/>
</dbReference>
<feature type="active site" evidence="12">
    <location>
        <position position="107"/>
    </location>
</feature>
<evidence type="ECO:0000256" key="12">
    <source>
        <dbReference type="HAMAP-Rule" id="MF_00435"/>
    </source>
</evidence>
<dbReference type="PANTHER" id="PTHR21371:SF1">
    <property type="entry name" value="KETOL-ACID REDUCTOISOMERASE, MITOCHONDRIAL"/>
    <property type="match status" value="1"/>
</dbReference>
<keyword evidence="7 12" id="KW-0460">Magnesium</keyword>
<comment type="function">
    <text evidence="1 12">Involved in the biosynthesis of branched-chain amino acids (BCAA). Catalyzes an alkyl-migration followed by a ketol-acid reduction of (S)-2-acetolactate (S2AL) to yield (R)-2,3-dihydroxy-isovalerate. In the isomerase reaction, S2AL is rearranged via a Mg-dependent methyl migration to produce 3-hydroxy-3-methyl-2-ketobutyrate (HMKB). In the reductase reaction, this 2-ketoacid undergoes a metal-dependent reduction by NADPH to yield (R)-2,3-dihydroxy-isovalerate.</text>
</comment>
<comment type="similarity">
    <text evidence="4 12 13">Belongs to the ketol-acid reductoisomerase family.</text>
</comment>
<evidence type="ECO:0000256" key="6">
    <source>
        <dbReference type="ARBA" id="ARBA00022723"/>
    </source>
</evidence>
<dbReference type="NCBIfam" id="NF009940">
    <property type="entry name" value="PRK13403.1"/>
    <property type="match status" value="1"/>
</dbReference>
<keyword evidence="5 12" id="KW-0028">Amino-acid biosynthesis</keyword>
<evidence type="ECO:0000256" key="9">
    <source>
        <dbReference type="ARBA" id="ARBA00023002"/>
    </source>
</evidence>
<comment type="caution">
    <text evidence="12">Lacks conserved residue(s) required for the propagation of feature annotation.</text>
</comment>
<feature type="binding site" evidence="12">
    <location>
        <position position="133"/>
    </location>
    <ligand>
        <name>NADP(+)</name>
        <dbReference type="ChEBI" id="CHEBI:58349"/>
    </ligand>
</feature>
<dbReference type="Gene3D" id="6.10.240.10">
    <property type="match status" value="1"/>
</dbReference>
<evidence type="ECO:0000256" key="10">
    <source>
        <dbReference type="ARBA" id="ARBA00023304"/>
    </source>
</evidence>
<evidence type="ECO:0000256" key="4">
    <source>
        <dbReference type="ARBA" id="ARBA00010318"/>
    </source>
</evidence>
<dbReference type="InterPro" id="IPR008927">
    <property type="entry name" value="6-PGluconate_DH-like_C_sf"/>
</dbReference>
<feature type="binding site" evidence="12 13">
    <location>
        <position position="230"/>
    </location>
    <ligand>
        <name>Mg(2+)</name>
        <dbReference type="ChEBI" id="CHEBI:18420"/>
        <label>2</label>
    </ligand>
</feature>
<comment type="pathway">
    <text evidence="3 12">Amino-acid biosynthesis; L-isoleucine biosynthesis; L-isoleucine from 2-oxobutanoate: step 2/4.</text>
</comment>
<comment type="caution">
    <text evidence="16">The sequence shown here is derived from an EMBL/GenBank/DDBJ whole genome shotgun (WGS) entry which is preliminary data.</text>
</comment>
<evidence type="ECO:0000259" key="14">
    <source>
        <dbReference type="PROSITE" id="PS51850"/>
    </source>
</evidence>
<dbReference type="SUPFAM" id="SSF48179">
    <property type="entry name" value="6-phosphogluconate dehydrogenase C-terminal domain-like"/>
    <property type="match status" value="1"/>
</dbReference>
<reference evidence="16 17" key="1">
    <citation type="submission" date="2021-12" db="EMBL/GenBank/DDBJ databases">
        <title>Genome seq of P8.</title>
        <authorList>
            <person name="Seo T."/>
        </authorList>
    </citation>
    <scope>NUCLEOTIDE SEQUENCE [LARGE SCALE GENOMIC DNA]</scope>
    <source>
        <strain evidence="16 17">P8</strain>
    </source>
</reference>
<feature type="domain" description="KARI C-terminal knotted" evidence="15">
    <location>
        <begin position="182"/>
        <end position="327"/>
    </location>
</feature>
<evidence type="ECO:0000256" key="8">
    <source>
        <dbReference type="ARBA" id="ARBA00022857"/>
    </source>
</evidence>
<dbReference type="InterPro" id="IPR013023">
    <property type="entry name" value="KARI"/>
</dbReference>
<evidence type="ECO:0000259" key="15">
    <source>
        <dbReference type="PROSITE" id="PS51851"/>
    </source>
</evidence>
<organism evidence="16 17">
    <name type="scientific">Pelomonas cellulosilytica</name>
    <dbReference type="NCBI Taxonomy" id="2906762"/>
    <lineage>
        <taxon>Bacteria</taxon>
        <taxon>Pseudomonadati</taxon>
        <taxon>Pseudomonadota</taxon>
        <taxon>Betaproteobacteria</taxon>
        <taxon>Burkholderiales</taxon>
        <taxon>Sphaerotilaceae</taxon>
        <taxon>Roseateles</taxon>
    </lineage>
</organism>
<comment type="catalytic activity">
    <reaction evidence="12">
        <text>(2R,3R)-2,3-dihydroxy-3-methylpentanoate + NADP(+) = (S)-2-ethyl-2-hydroxy-3-oxobutanoate + NADPH + H(+)</text>
        <dbReference type="Rhea" id="RHEA:13493"/>
        <dbReference type="ChEBI" id="CHEBI:15378"/>
        <dbReference type="ChEBI" id="CHEBI:49256"/>
        <dbReference type="ChEBI" id="CHEBI:49258"/>
        <dbReference type="ChEBI" id="CHEBI:57783"/>
        <dbReference type="ChEBI" id="CHEBI:58349"/>
        <dbReference type="EC" id="1.1.1.86"/>
    </reaction>
</comment>
<evidence type="ECO:0000256" key="1">
    <source>
        <dbReference type="ARBA" id="ARBA00002172"/>
    </source>
</evidence>
<dbReference type="Pfam" id="PF07991">
    <property type="entry name" value="KARI_N"/>
    <property type="match status" value="1"/>
</dbReference>
<evidence type="ECO:0000256" key="7">
    <source>
        <dbReference type="ARBA" id="ARBA00022842"/>
    </source>
</evidence>
<sequence>MNVYYDKDADLSLIKGKNVTIIGYGSQGHAHAQNLNDSGCKVTVALRRGGASWSKAEGAGLKVAEIAEAVKSADVVMILLPDEQIADVYKKEVEPNIKEGASLAFAHGFNVHYGQVQPRADLDVWMVAPKAPGHTVRNTYRQGGGVPHLIAIYQDKTGKARDLALSYAAANGGGKAGIIQTSFREETETDLFGEQAVLCGGTVELIKAGFETLVEAGYAPEMAYFECLHELKLIVDLIYEGGIGNMNYSISNNAEYGEYVTGPRVVTEDTKNAMRQCLKDIQTGEYAKSFILENKAGAPTLISRRRLTAEHPIEQVGEKLREMMPWIKANKLVDKAKN</sequence>